<reference evidence="1 2" key="1">
    <citation type="submission" date="2020-07" db="EMBL/GenBank/DDBJ databases">
        <title>Huge and variable diversity of episymbiotic CPR bacteria and DPANN archaea in groundwater ecosystems.</title>
        <authorList>
            <person name="He C.Y."/>
            <person name="Keren R."/>
            <person name="Whittaker M."/>
            <person name="Farag I.F."/>
            <person name="Doudna J."/>
            <person name="Cate J.H.D."/>
            <person name="Banfield J.F."/>
        </authorList>
    </citation>
    <scope>NUCLEOTIDE SEQUENCE [LARGE SCALE GENOMIC DNA]</scope>
    <source>
        <strain evidence="1">NC_groundwater_70_Ag_B-0.1um_54_66</strain>
    </source>
</reference>
<proteinExistence type="predicted"/>
<dbReference type="EMBL" id="CP066681">
    <property type="protein sequence ID" value="QQG35421.1"/>
    <property type="molecule type" value="Genomic_DNA"/>
</dbReference>
<organism evidence="1 2">
    <name type="scientific">Micavibrio aeruginosavorus</name>
    <dbReference type="NCBI Taxonomy" id="349221"/>
    <lineage>
        <taxon>Bacteria</taxon>
        <taxon>Pseudomonadati</taxon>
        <taxon>Bdellovibrionota</taxon>
        <taxon>Bdellovibrionia</taxon>
        <taxon>Bdellovibrionales</taxon>
        <taxon>Pseudobdellovibrionaceae</taxon>
        <taxon>Micavibrio</taxon>
    </lineage>
</organism>
<accession>A0A7T5UGX9</accession>
<dbReference type="SUPFAM" id="SSF53448">
    <property type="entry name" value="Nucleotide-diphospho-sugar transferases"/>
    <property type="match status" value="1"/>
</dbReference>
<evidence type="ECO:0008006" key="3">
    <source>
        <dbReference type="Google" id="ProtNLM"/>
    </source>
</evidence>
<protein>
    <recommendedName>
        <fullName evidence="3">Glycosyl transferase</fullName>
    </recommendedName>
</protein>
<dbReference type="Gene3D" id="3.90.550.10">
    <property type="entry name" value="Spore Coat Polysaccharide Biosynthesis Protein SpsA, Chain A"/>
    <property type="match status" value="1"/>
</dbReference>
<dbReference type="InterPro" id="IPR029044">
    <property type="entry name" value="Nucleotide-diphossugar_trans"/>
</dbReference>
<dbReference type="AlphaFoldDB" id="A0A7T5UGX9"/>
<gene>
    <name evidence="1" type="ORF">HYS17_07685</name>
</gene>
<name>A0A7T5UGX9_9BACT</name>
<evidence type="ECO:0000313" key="1">
    <source>
        <dbReference type="EMBL" id="QQG35421.1"/>
    </source>
</evidence>
<dbReference type="Proteomes" id="UP000595362">
    <property type="component" value="Chromosome"/>
</dbReference>
<evidence type="ECO:0000313" key="2">
    <source>
        <dbReference type="Proteomes" id="UP000595362"/>
    </source>
</evidence>
<sequence>MTEKIAFISSADSNYYPLLREWIHSIRCFRESKDIDICIMDAGLTAEQIEKLTPYVAKIAKPDWPFPIPARKVKGKEYLKACIARPFIPDLFPGYDLYFWMDSDTWVQNWEAIDLFIQGGRRMKIALTGQVDRAYPRQLRVKWLGALPLKIRGFYANNIGKAFGKSLARRLMPYHVLLAGAFCLHREAPHWKRWQELVQQACRKGKVFTAEQTALGVMCYRDKYEFEMLPAWCHWLCEFPAVWNEENRVFVEPFLPHKPIGILHLSGVDEMREDRSAGMNFRTLNGEEIYMSYRYPRFDGALDEVVSNEPDMYDRTIKISINSQYYLDKERR</sequence>